<dbReference type="PANTHER" id="PTHR36838:SF3">
    <property type="entry name" value="TRANSPORTER AUXIN EFFLUX CARRIER EC FAMILY"/>
    <property type="match status" value="1"/>
</dbReference>
<dbReference type="RefSeq" id="WP_106123044.1">
    <property type="nucleotide sequence ID" value="NZ_PVTY01000009.1"/>
</dbReference>
<evidence type="ECO:0000256" key="5">
    <source>
        <dbReference type="ARBA" id="ARBA00022692"/>
    </source>
</evidence>
<dbReference type="Gene3D" id="1.20.1530.20">
    <property type="match status" value="2"/>
</dbReference>
<gene>
    <name evidence="10" type="ORF">BCL67_10939</name>
</gene>
<dbReference type="OrthoDB" id="3435874at2"/>
<feature type="transmembrane region" description="Helical" evidence="9">
    <location>
        <begin position="6"/>
        <end position="25"/>
    </location>
</feature>
<name>A0A2T0YJA1_9MICC</name>
<evidence type="ECO:0000256" key="3">
    <source>
        <dbReference type="ARBA" id="ARBA00022448"/>
    </source>
</evidence>
<organism evidence="10 11">
    <name type="scientific">Nesterenkonia sandarakina</name>
    <dbReference type="NCBI Taxonomy" id="272918"/>
    <lineage>
        <taxon>Bacteria</taxon>
        <taxon>Bacillati</taxon>
        <taxon>Actinomycetota</taxon>
        <taxon>Actinomycetes</taxon>
        <taxon>Micrococcales</taxon>
        <taxon>Micrococcaceae</taxon>
        <taxon>Nesterenkonia</taxon>
    </lineage>
</organism>
<evidence type="ECO:0000256" key="4">
    <source>
        <dbReference type="ARBA" id="ARBA00022475"/>
    </source>
</evidence>
<dbReference type="Pfam" id="PF03547">
    <property type="entry name" value="Mem_trans"/>
    <property type="match status" value="1"/>
</dbReference>
<comment type="similarity">
    <text evidence="2">Belongs to the auxin efflux carrier (TC 2.A.69) family.</text>
</comment>
<comment type="caution">
    <text evidence="10">The sequence shown here is derived from an EMBL/GenBank/DDBJ whole genome shotgun (WGS) entry which is preliminary data.</text>
</comment>
<sequence>MLEMLAVIGPMFLVIGVGFAAGFVPRFLGARDQLNGFLFYFALPTFIYTAMVTAPPTAGFPWLAVAVVAVVTPLVSVGLYYGSHLLGARGREGAASTSLAGSFGNVGYFGIPVAISVFGPEAGLAAGIVHMLHNLIYLNGYPLVRTIVAARTEQSSAAEQAAAEESTDVPAAAGRSGRAPKTGGVGHLLRTQIGPILRRALLLNPVFIAMALALLVVFSPLGLPAMINESVSLLGQTAVPLALFCVGLALHPAIEGIRSGGVPKRLIVLGTLGKILLLPVLTWLAVLPFYDQLGPIWAGTLIIIAAMPSSTTVYVFAQQYEGDGRLAASILVTSTLACLLTLPLLAELLL</sequence>
<dbReference type="Proteomes" id="UP000238217">
    <property type="component" value="Unassembled WGS sequence"/>
</dbReference>
<feature type="transmembrane region" description="Helical" evidence="9">
    <location>
        <begin position="60"/>
        <end position="81"/>
    </location>
</feature>
<dbReference type="InterPro" id="IPR004776">
    <property type="entry name" value="Mem_transp_PIN-like"/>
</dbReference>
<dbReference type="InterPro" id="IPR038770">
    <property type="entry name" value="Na+/solute_symporter_sf"/>
</dbReference>
<dbReference type="AlphaFoldDB" id="A0A2T0YJA1"/>
<feature type="transmembrane region" description="Helical" evidence="9">
    <location>
        <begin position="296"/>
        <end position="317"/>
    </location>
</feature>
<accession>A0A2T0YJA1</accession>
<keyword evidence="5 9" id="KW-0812">Transmembrane</keyword>
<feature type="transmembrane region" description="Helical" evidence="9">
    <location>
        <begin position="233"/>
        <end position="254"/>
    </location>
</feature>
<feature type="transmembrane region" description="Helical" evidence="9">
    <location>
        <begin position="326"/>
        <end position="346"/>
    </location>
</feature>
<evidence type="ECO:0000256" key="1">
    <source>
        <dbReference type="ARBA" id="ARBA00004651"/>
    </source>
</evidence>
<feature type="transmembrane region" description="Helical" evidence="9">
    <location>
        <begin position="266"/>
        <end position="290"/>
    </location>
</feature>
<evidence type="ECO:0000256" key="6">
    <source>
        <dbReference type="ARBA" id="ARBA00022989"/>
    </source>
</evidence>
<keyword evidence="4" id="KW-1003">Cell membrane</keyword>
<evidence type="ECO:0000313" key="10">
    <source>
        <dbReference type="EMBL" id="PRZ15119.1"/>
    </source>
</evidence>
<dbReference type="GO" id="GO:0055085">
    <property type="term" value="P:transmembrane transport"/>
    <property type="evidence" value="ECO:0007669"/>
    <property type="project" value="InterPro"/>
</dbReference>
<evidence type="ECO:0000256" key="9">
    <source>
        <dbReference type="SAM" id="Phobius"/>
    </source>
</evidence>
<dbReference type="PANTHER" id="PTHR36838">
    <property type="entry name" value="AUXIN EFFLUX CARRIER FAMILY PROTEIN"/>
    <property type="match status" value="1"/>
</dbReference>
<comment type="subcellular location">
    <subcellularLocation>
        <location evidence="1">Cell membrane</location>
        <topology evidence="1">Multi-pass membrane protein</topology>
    </subcellularLocation>
</comment>
<keyword evidence="7 9" id="KW-0472">Membrane</keyword>
<feature type="region of interest" description="Disordered" evidence="8">
    <location>
        <begin position="159"/>
        <end position="180"/>
    </location>
</feature>
<evidence type="ECO:0000256" key="8">
    <source>
        <dbReference type="SAM" id="MobiDB-lite"/>
    </source>
</evidence>
<keyword evidence="6 9" id="KW-1133">Transmembrane helix</keyword>
<dbReference type="EMBL" id="PVTY01000009">
    <property type="protein sequence ID" value="PRZ15119.1"/>
    <property type="molecule type" value="Genomic_DNA"/>
</dbReference>
<dbReference type="GO" id="GO:0005886">
    <property type="term" value="C:plasma membrane"/>
    <property type="evidence" value="ECO:0007669"/>
    <property type="project" value="UniProtKB-SubCell"/>
</dbReference>
<evidence type="ECO:0008006" key="12">
    <source>
        <dbReference type="Google" id="ProtNLM"/>
    </source>
</evidence>
<keyword evidence="11" id="KW-1185">Reference proteome</keyword>
<keyword evidence="3" id="KW-0813">Transport</keyword>
<evidence type="ECO:0000256" key="2">
    <source>
        <dbReference type="ARBA" id="ARBA00010145"/>
    </source>
</evidence>
<feature type="transmembrane region" description="Helical" evidence="9">
    <location>
        <begin position="200"/>
        <end position="221"/>
    </location>
</feature>
<protein>
    <recommendedName>
        <fullName evidence="12">AEC family transporter</fullName>
    </recommendedName>
</protein>
<proteinExistence type="inferred from homology"/>
<reference evidence="10 11" key="1">
    <citation type="submission" date="2018-03" db="EMBL/GenBank/DDBJ databases">
        <title>Comparative analysis of microorganisms from saline springs in Andes Mountain Range, Colombia.</title>
        <authorList>
            <person name="Rubin E."/>
        </authorList>
    </citation>
    <scope>NUCLEOTIDE SEQUENCE [LARGE SCALE GENOMIC DNA]</scope>
    <source>
        <strain evidence="10 11">CG 35</strain>
    </source>
</reference>
<evidence type="ECO:0000256" key="7">
    <source>
        <dbReference type="ARBA" id="ARBA00023136"/>
    </source>
</evidence>
<feature type="transmembrane region" description="Helical" evidence="9">
    <location>
        <begin position="37"/>
        <end position="54"/>
    </location>
</feature>
<evidence type="ECO:0000313" key="11">
    <source>
        <dbReference type="Proteomes" id="UP000238217"/>
    </source>
</evidence>